<accession>F2L9K1</accession>
<feature type="region of interest" description="Disordered" evidence="1">
    <location>
        <begin position="155"/>
        <end position="181"/>
    </location>
</feature>
<dbReference type="AlphaFoldDB" id="F2L9K1"/>
<protein>
    <submittedName>
        <fullName evidence="2">Uncharacterized protein</fullName>
    </submittedName>
</protein>
<name>F2L9K1_BURGS</name>
<proteinExistence type="predicted"/>
<evidence type="ECO:0000256" key="1">
    <source>
        <dbReference type="SAM" id="MobiDB-lite"/>
    </source>
</evidence>
<dbReference type="STRING" id="999541.bgla_1g10810"/>
<dbReference type="Proteomes" id="UP000008316">
    <property type="component" value="Chromosome 1"/>
</dbReference>
<keyword evidence="3" id="KW-1185">Reference proteome</keyword>
<evidence type="ECO:0000313" key="3">
    <source>
        <dbReference type="Proteomes" id="UP000008316"/>
    </source>
</evidence>
<dbReference type="EMBL" id="CP002599">
    <property type="protein sequence ID" value="AEA59764.1"/>
    <property type="molecule type" value="Genomic_DNA"/>
</dbReference>
<dbReference type="KEGG" id="bgd:bgla_1g10810"/>
<feature type="compositionally biased region" description="Basic residues" evidence="1">
    <location>
        <begin position="165"/>
        <end position="175"/>
    </location>
</feature>
<dbReference type="RefSeq" id="WP_013697115.1">
    <property type="nucleotide sequence ID" value="NC_015381.1"/>
</dbReference>
<gene>
    <name evidence="2" type="ordered locus">bgla_1g10810</name>
</gene>
<sequence>MAGGTIELKIDTSQVDAALKNNVESQIPFAVSKGLNDAANVAKQELVNEMRQIFDRPTPYTLSGIRVQRATKQKLFARVGFINDAFKAAPASVYLAPQVDGGARSVKRIESLLRARGYLPAGMFVLPGEAAKLDAYGNFSRGQYSQILAQLQASRDSAQNETARSRARKRRRGSRAPRYFVGRPGGGAKPLGVWARYQFASGTAVRPVLMFVRSPQYKPRFRFNEIVESVTARTLPTTFAAALELAMATRRR</sequence>
<dbReference type="HOGENOM" id="CLU_082961_1_0_4"/>
<evidence type="ECO:0000313" key="2">
    <source>
        <dbReference type="EMBL" id="AEA59764.1"/>
    </source>
</evidence>
<reference evidence="2 3" key="1">
    <citation type="journal article" date="2011" name="J. Bacteriol.">
        <title>Complete genome sequence of Burkholderia gladioli BSR3.</title>
        <authorList>
            <person name="Seo Y.S."/>
            <person name="Lim J."/>
            <person name="Choi B.S."/>
            <person name="Kim H."/>
            <person name="Goo E."/>
            <person name="Lee B."/>
            <person name="Lim J.S."/>
            <person name="Choi I.Y."/>
            <person name="Moon J.S."/>
            <person name="Kim J."/>
            <person name="Hwang I."/>
        </authorList>
    </citation>
    <scope>NUCLEOTIDE SEQUENCE [LARGE SCALE GENOMIC DNA]</scope>
    <source>
        <strain evidence="2 3">BSR3</strain>
    </source>
</reference>
<dbReference type="eggNOG" id="ENOG5032SUA">
    <property type="taxonomic scope" value="Bacteria"/>
</dbReference>
<organism evidence="2 3">
    <name type="scientific">Burkholderia gladioli (strain BSR3)</name>
    <dbReference type="NCBI Taxonomy" id="999541"/>
    <lineage>
        <taxon>Bacteria</taxon>
        <taxon>Pseudomonadati</taxon>
        <taxon>Pseudomonadota</taxon>
        <taxon>Betaproteobacteria</taxon>
        <taxon>Burkholderiales</taxon>
        <taxon>Burkholderiaceae</taxon>
        <taxon>Burkholderia</taxon>
    </lineage>
</organism>